<protein>
    <submittedName>
        <fullName evidence="2">Uncharacterized protein</fullName>
    </submittedName>
</protein>
<gene>
    <name evidence="2" type="ORF">THOM_2884</name>
</gene>
<accession>L7JT55</accession>
<proteinExistence type="predicted"/>
<organism evidence="2 3">
    <name type="scientific">Trachipleistophora hominis</name>
    <name type="common">Microsporidian parasite</name>
    <dbReference type="NCBI Taxonomy" id="72359"/>
    <lineage>
        <taxon>Eukaryota</taxon>
        <taxon>Fungi</taxon>
        <taxon>Fungi incertae sedis</taxon>
        <taxon>Microsporidia</taxon>
        <taxon>Pleistophoridae</taxon>
        <taxon>Trachipleistophora</taxon>
    </lineage>
</organism>
<sequence>VTEENNIRQSSKSIVESRNTSQQANDGTHESKNDLTESVQHSEMRKPSEMNTTDFTSVKDTRSDKLENSTQMTMQNGEPGRPTQQDDTMKPPIRAESTESPKDQKRKSKAKEDTPKPLSTLSLVPYSETNLRSFSQNIGTNEKQEKALSETLDRSNFSKSDLIKETLPTLYYPPTCLTQKTTIVDRIKSIKKADVMH</sequence>
<evidence type="ECO:0000313" key="3">
    <source>
        <dbReference type="Proteomes" id="UP000011185"/>
    </source>
</evidence>
<reference evidence="2 3" key="1">
    <citation type="journal article" date="2012" name="PLoS Pathog.">
        <title>The genome of the obligate intracellular parasite Trachipleistophora hominis: new insights into microsporidian genome dynamics and reductive evolution.</title>
        <authorList>
            <person name="Heinz E."/>
            <person name="Williams T.A."/>
            <person name="Nakjang S."/>
            <person name="Noel C.J."/>
            <person name="Swan D.C."/>
            <person name="Goldberg A.V."/>
            <person name="Harris S.R."/>
            <person name="Weinmaier T."/>
            <person name="Markert S."/>
            <person name="Becher D."/>
            <person name="Bernhardt J."/>
            <person name="Dagan T."/>
            <person name="Hacker C."/>
            <person name="Lucocq J.M."/>
            <person name="Schweder T."/>
            <person name="Rattei T."/>
            <person name="Hall N."/>
            <person name="Hirt R.P."/>
            <person name="Embley T.M."/>
        </authorList>
    </citation>
    <scope>NUCLEOTIDE SEQUENCE [LARGE SCALE GENOMIC DNA]</scope>
</reference>
<dbReference type="Proteomes" id="UP000011185">
    <property type="component" value="Unassembled WGS sequence"/>
</dbReference>
<feature type="compositionally biased region" description="Basic and acidic residues" evidence="1">
    <location>
        <begin position="27"/>
        <end position="48"/>
    </location>
</feature>
<feature type="non-terminal residue" evidence="2">
    <location>
        <position position="1"/>
    </location>
</feature>
<evidence type="ECO:0000256" key="1">
    <source>
        <dbReference type="SAM" id="MobiDB-lite"/>
    </source>
</evidence>
<dbReference type="AlphaFoldDB" id="L7JT55"/>
<name>L7JT55_TRAHO</name>
<keyword evidence="3" id="KW-1185">Reference proteome</keyword>
<feature type="region of interest" description="Disordered" evidence="1">
    <location>
        <begin position="1"/>
        <end position="121"/>
    </location>
</feature>
<dbReference type="VEuPathDB" id="MicrosporidiaDB:THOM_2884"/>
<feature type="compositionally biased region" description="Polar residues" evidence="1">
    <location>
        <begin position="68"/>
        <end position="86"/>
    </location>
</feature>
<evidence type="ECO:0000313" key="2">
    <source>
        <dbReference type="EMBL" id="ELQ74201.1"/>
    </source>
</evidence>
<feature type="compositionally biased region" description="Polar residues" evidence="1">
    <location>
        <begin position="7"/>
        <end position="26"/>
    </location>
</feature>
<dbReference type="EMBL" id="JH994062">
    <property type="protein sequence ID" value="ELQ74201.1"/>
    <property type="molecule type" value="Genomic_DNA"/>
</dbReference>
<dbReference type="HOGENOM" id="CLU_1387258_0_0_1"/>
<dbReference type="InParanoid" id="L7JT55"/>
<feature type="compositionally biased region" description="Basic and acidic residues" evidence="1">
    <location>
        <begin position="57"/>
        <end position="67"/>
    </location>
</feature>